<name>A0AAW0NGS0_9GOBI</name>
<gene>
    <name evidence="1" type="ORF">WMY93_024141</name>
</gene>
<evidence type="ECO:0000313" key="2">
    <source>
        <dbReference type="Proteomes" id="UP001460270"/>
    </source>
</evidence>
<dbReference type="Proteomes" id="UP001460270">
    <property type="component" value="Unassembled WGS sequence"/>
</dbReference>
<dbReference type="AlphaFoldDB" id="A0AAW0NGS0"/>
<evidence type="ECO:0000313" key="1">
    <source>
        <dbReference type="EMBL" id="KAK7892178.1"/>
    </source>
</evidence>
<reference evidence="2" key="1">
    <citation type="submission" date="2024-04" db="EMBL/GenBank/DDBJ databases">
        <title>Salinicola lusitanus LLJ914,a marine bacterium isolated from the Okinawa Trough.</title>
        <authorList>
            <person name="Li J."/>
        </authorList>
    </citation>
    <scope>NUCLEOTIDE SEQUENCE [LARGE SCALE GENOMIC DNA]</scope>
</reference>
<accession>A0AAW0NGS0</accession>
<protein>
    <submittedName>
        <fullName evidence="1">Uncharacterized protein</fullName>
    </submittedName>
</protein>
<dbReference type="EMBL" id="JBBPFD010000017">
    <property type="protein sequence ID" value="KAK7892178.1"/>
    <property type="molecule type" value="Genomic_DNA"/>
</dbReference>
<organism evidence="1 2">
    <name type="scientific">Mugilogobius chulae</name>
    <name type="common">yellowstripe goby</name>
    <dbReference type="NCBI Taxonomy" id="88201"/>
    <lineage>
        <taxon>Eukaryota</taxon>
        <taxon>Metazoa</taxon>
        <taxon>Chordata</taxon>
        <taxon>Craniata</taxon>
        <taxon>Vertebrata</taxon>
        <taxon>Euteleostomi</taxon>
        <taxon>Actinopterygii</taxon>
        <taxon>Neopterygii</taxon>
        <taxon>Teleostei</taxon>
        <taxon>Neoteleostei</taxon>
        <taxon>Acanthomorphata</taxon>
        <taxon>Gobiaria</taxon>
        <taxon>Gobiiformes</taxon>
        <taxon>Gobioidei</taxon>
        <taxon>Gobiidae</taxon>
        <taxon>Gobionellinae</taxon>
        <taxon>Mugilogobius</taxon>
    </lineage>
</organism>
<comment type="caution">
    <text evidence="1">The sequence shown here is derived from an EMBL/GenBank/DDBJ whole genome shotgun (WGS) entry which is preliminary data.</text>
</comment>
<proteinExistence type="predicted"/>
<keyword evidence="2" id="KW-1185">Reference proteome</keyword>
<sequence>MGLAGDLPGLRPLSVRWMKLATAAEKFQMEHLWKDEFEVREPANQPFTEVPHLLALSPRRKKVDEFKSGGHDEDIFYYNSKDNLDPNRTEGRIRPDFKHDTSFKRLTTTTTRLCTSPLTSTMAVSLFPW</sequence>